<comment type="caution">
    <text evidence="1">The sequence shown here is derived from an EMBL/GenBank/DDBJ whole genome shotgun (WGS) entry which is preliminary data.</text>
</comment>
<dbReference type="OrthoDB" id="540503at2759"/>
<accession>A0A835XID3</accession>
<proteinExistence type="predicted"/>
<sequence>MGYNDTLAVGVLPMASGHTFYVQRLYEVQRVPLYAVHCTFQYGANRGKRNRLREAQLLADPPEYWTGARLLHQHAWMELHRRYHFRGLDMQLEAFWPTLRVAAVTNRSVIIPKLACCCDK</sequence>
<keyword evidence="3" id="KW-1185">Reference proteome</keyword>
<dbReference type="GO" id="GO:0005794">
    <property type="term" value="C:Golgi apparatus"/>
    <property type="evidence" value="ECO:0007669"/>
    <property type="project" value="TreeGrafter"/>
</dbReference>
<evidence type="ECO:0000313" key="3">
    <source>
        <dbReference type="Proteomes" id="UP000612055"/>
    </source>
</evidence>
<dbReference type="Proteomes" id="UP000612055">
    <property type="component" value="Unassembled WGS sequence"/>
</dbReference>
<dbReference type="GO" id="GO:0052636">
    <property type="term" value="F:arabinosyltransferase activity"/>
    <property type="evidence" value="ECO:0007669"/>
    <property type="project" value="TreeGrafter"/>
</dbReference>
<organism evidence="1 3">
    <name type="scientific">Edaphochlamys debaryana</name>
    <dbReference type="NCBI Taxonomy" id="47281"/>
    <lineage>
        <taxon>Eukaryota</taxon>
        <taxon>Viridiplantae</taxon>
        <taxon>Chlorophyta</taxon>
        <taxon>core chlorophytes</taxon>
        <taxon>Chlorophyceae</taxon>
        <taxon>CS clade</taxon>
        <taxon>Chlamydomonadales</taxon>
        <taxon>Chlamydomonadales incertae sedis</taxon>
        <taxon>Edaphochlamys</taxon>
    </lineage>
</organism>
<name>A0A835XID3_9CHLO</name>
<protein>
    <submittedName>
        <fullName evidence="1">Uncharacterized protein</fullName>
    </submittedName>
</protein>
<dbReference type="GO" id="GO:0052325">
    <property type="term" value="P:cell wall pectin biosynthetic process"/>
    <property type="evidence" value="ECO:0007669"/>
    <property type="project" value="TreeGrafter"/>
</dbReference>
<gene>
    <name evidence="1" type="ORF">HYH03_017191</name>
    <name evidence="2" type="ORF">HYH03_017192</name>
</gene>
<evidence type="ECO:0000313" key="2">
    <source>
        <dbReference type="EMBL" id="KAG2483946.1"/>
    </source>
</evidence>
<dbReference type="EMBL" id="JAEHOE010000161">
    <property type="protein sequence ID" value="KAG2483945.1"/>
    <property type="molecule type" value="Genomic_DNA"/>
</dbReference>
<evidence type="ECO:0000313" key="1">
    <source>
        <dbReference type="EMBL" id="KAG2483945.1"/>
    </source>
</evidence>
<dbReference type="AlphaFoldDB" id="A0A835XID3"/>
<reference evidence="1" key="1">
    <citation type="journal article" date="2020" name="bioRxiv">
        <title>Comparative genomics of Chlamydomonas.</title>
        <authorList>
            <person name="Craig R.J."/>
            <person name="Hasan A.R."/>
            <person name="Ness R.W."/>
            <person name="Keightley P.D."/>
        </authorList>
    </citation>
    <scope>NUCLEOTIDE SEQUENCE</scope>
    <source>
        <strain evidence="1">CCAP 11/70</strain>
    </source>
</reference>
<dbReference type="InterPro" id="IPR053250">
    <property type="entry name" value="Glycosyltransferase_77"/>
</dbReference>
<dbReference type="PANTHER" id="PTHR46936:SF1">
    <property type="entry name" value="ARABINOSYLTRANSFERASE XEG113"/>
    <property type="match status" value="1"/>
</dbReference>
<dbReference type="EMBL" id="JAEHOE010000161">
    <property type="protein sequence ID" value="KAG2483946.1"/>
    <property type="molecule type" value="Genomic_DNA"/>
</dbReference>
<dbReference type="PANTHER" id="PTHR46936">
    <property type="entry name" value="ARABINOSYLTRANSFERASE XEG113"/>
    <property type="match status" value="1"/>
</dbReference>